<dbReference type="OrthoDB" id="2444812at2759"/>
<dbReference type="EMBL" id="ML978199">
    <property type="protein sequence ID" value="KAF2029567.1"/>
    <property type="molecule type" value="Genomic_DNA"/>
</dbReference>
<dbReference type="PROSITE" id="PS50020">
    <property type="entry name" value="WW_DOMAIN_2"/>
    <property type="match status" value="1"/>
</dbReference>
<proteinExistence type="predicted"/>
<feature type="region of interest" description="Disordered" evidence="1">
    <location>
        <begin position="32"/>
        <end position="176"/>
    </location>
</feature>
<organism evidence="3 4">
    <name type="scientific">Setomelanomma holmii</name>
    <dbReference type="NCBI Taxonomy" id="210430"/>
    <lineage>
        <taxon>Eukaryota</taxon>
        <taxon>Fungi</taxon>
        <taxon>Dikarya</taxon>
        <taxon>Ascomycota</taxon>
        <taxon>Pezizomycotina</taxon>
        <taxon>Dothideomycetes</taxon>
        <taxon>Pleosporomycetidae</taxon>
        <taxon>Pleosporales</taxon>
        <taxon>Pleosporineae</taxon>
        <taxon>Phaeosphaeriaceae</taxon>
        <taxon>Setomelanomma</taxon>
    </lineage>
</organism>
<feature type="compositionally biased region" description="Polar residues" evidence="1">
    <location>
        <begin position="64"/>
        <end position="85"/>
    </location>
</feature>
<dbReference type="SUPFAM" id="SSF51045">
    <property type="entry name" value="WW domain"/>
    <property type="match status" value="1"/>
</dbReference>
<accession>A0A9P4LMD3</accession>
<protein>
    <recommendedName>
        <fullName evidence="2">WW domain-containing protein</fullName>
    </recommendedName>
</protein>
<evidence type="ECO:0000313" key="4">
    <source>
        <dbReference type="Proteomes" id="UP000799777"/>
    </source>
</evidence>
<dbReference type="PROSITE" id="PS01159">
    <property type="entry name" value="WW_DOMAIN_1"/>
    <property type="match status" value="1"/>
</dbReference>
<sequence>MTTALNQYLQRADDFIQQQIYKFEQKKQGREYNYAEMQNSPQHPPRAQTFAYMPPQGPPAPKGWSQQFDQQSQRWYYTEHSSGHSQWEPPSMYQSRRNHRHIFSEHQQPQNDTRRDEELARRLQEEEEARARGRHGRSSSHVSHPTSGQLGVPQPQRPVTTSPHPSAHGRLPLGAYLDMRTGQVVTSMYPPGHSGDWTRPE</sequence>
<dbReference type="InterPro" id="IPR001202">
    <property type="entry name" value="WW_dom"/>
</dbReference>
<feature type="domain" description="WW" evidence="2">
    <location>
        <begin position="58"/>
        <end position="92"/>
    </location>
</feature>
<dbReference type="Gene3D" id="2.20.70.10">
    <property type="match status" value="1"/>
</dbReference>
<gene>
    <name evidence="3" type="ORF">EK21DRAFT_89658</name>
</gene>
<dbReference type="AlphaFoldDB" id="A0A9P4LMD3"/>
<keyword evidence="4" id="KW-1185">Reference proteome</keyword>
<dbReference type="SMART" id="SM00456">
    <property type="entry name" value="WW"/>
    <property type="match status" value="1"/>
</dbReference>
<dbReference type="Proteomes" id="UP000799777">
    <property type="component" value="Unassembled WGS sequence"/>
</dbReference>
<evidence type="ECO:0000259" key="2">
    <source>
        <dbReference type="PROSITE" id="PS50020"/>
    </source>
</evidence>
<dbReference type="InterPro" id="IPR036020">
    <property type="entry name" value="WW_dom_sf"/>
</dbReference>
<evidence type="ECO:0000256" key="1">
    <source>
        <dbReference type="SAM" id="MobiDB-lite"/>
    </source>
</evidence>
<feature type="compositionally biased region" description="Basic and acidic residues" evidence="1">
    <location>
        <begin position="112"/>
        <end position="124"/>
    </location>
</feature>
<dbReference type="Pfam" id="PF00397">
    <property type="entry name" value="WW"/>
    <property type="match status" value="1"/>
</dbReference>
<comment type="caution">
    <text evidence="3">The sequence shown here is derived from an EMBL/GenBank/DDBJ whole genome shotgun (WGS) entry which is preliminary data.</text>
</comment>
<feature type="compositionally biased region" description="Polar residues" evidence="1">
    <location>
        <begin position="139"/>
        <end position="149"/>
    </location>
</feature>
<evidence type="ECO:0000313" key="3">
    <source>
        <dbReference type="EMBL" id="KAF2029567.1"/>
    </source>
</evidence>
<name>A0A9P4LMD3_9PLEO</name>
<reference evidence="3" key="1">
    <citation type="journal article" date="2020" name="Stud. Mycol.">
        <title>101 Dothideomycetes genomes: a test case for predicting lifestyles and emergence of pathogens.</title>
        <authorList>
            <person name="Haridas S."/>
            <person name="Albert R."/>
            <person name="Binder M."/>
            <person name="Bloem J."/>
            <person name="Labutti K."/>
            <person name="Salamov A."/>
            <person name="Andreopoulos B."/>
            <person name="Baker S."/>
            <person name="Barry K."/>
            <person name="Bills G."/>
            <person name="Bluhm B."/>
            <person name="Cannon C."/>
            <person name="Castanera R."/>
            <person name="Culley D."/>
            <person name="Daum C."/>
            <person name="Ezra D."/>
            <person name="Gonzalez J."/>
            <person name="Henrissat B."/>
            <person name="Kuo A."/>
            <person name="Liang C."/>
            <person name="Lipzen A."/>
            <person name="Lutzoni F."/>
            <person name="Magnuson J."/>
            <person name="Mondo S."/>
            <person name="Nolan M."/>
            <person name="Ohm R."/>
            <person name="Pangilinan J."/>
            <person name="Park H.-J."/>
            <person name="Ramirez L."/>
            <person name="Alfaro M."/>
            <person name="Sun H."/>
            <person name="Tritt A."/>
            <person name="Yoshinaga Y."/>
            <person name="Zwiers L.-H."/>
            <person name="Turgeon B."/>
            <person name="Goodwin S."/>
            <person name="Spatafora J."/>
            <person name="Crous P."/>
            <person name="Grigoriev I."/>
        </authorList>
    </citation>
    <scope>NUCLEOTIDE SEQUENCE</scope>
    <source>
        <strain evidence="3">CBS 110217</strain>
    </source>
</reference>